<evidence type="ECO:0000313" key="4">
    <source>
        <dbReference type="EMBL" id="QFQ97796.1"/>
    </source>
</evidence>
<dbReference type="PANTHER" id="PTHR11487:SF0">
    <property type="entry name" value="S-ACYL FATTY ACID SYNTHASE THIOESTERASE, MEDIUM CHAIN"/>
    <property type="match status" value="1"/>
</dbReference>
<dbReference type="RefSeq" id="WP_152169275.1">
    <property type="nucleotide sequence ID" value="NZ_CP045096.1"/>
</dbReference>
<feature type="domain" description="Thioesterase TesA-like" evidence="3">
    <location>
        <begin position="37"/>
        <end position="258"/>
    </location>
</feature>
<dbReference type="InterPro" id="IPR020802">
    <property type="entry name" value="TesA-like"/>
</dbReference>
<dbReference type="InterPro" id="IPR001031">
    <property type="entry name" value="Thioesterase"/>
</dbReference>
<evidence type="ECO:0000256" key="2">
    <source>
        <dbReference type="ARBA" id="ARBA00022801"/>
    </source>
</evidence>
<dbReference type="SMART" id="SM00824">
    <property type="entry name" value="PKS_TE"/>
    <property type="match status" value="1"/>
</dbReference>
<dbReference type="InterPro" id="IPR029058">
    <property type="entry name" value="AB_hydrolase_fold"/>
</dbReference>
<evidence type="ECO:0000313" key="5">
    <source>
        <dbReference type="Proteomes" id="UP000327294"/>
    </source>
</evidence>
<dbReference type="AlphaFoldDB" id="A0A5P8K438"/>
<dbReference type="PANTHER" id="PTHR11487">
    <property type="entry name" value="THIOESTERASE"/>
    <property type="match status" value="1"/>
</dbReference>
<dbReference type="GO" id="GO:0016787">
    <property type="term" value="F:hydrolase activity"/>
    <property type="evidence" value="ECO:0007669"/>
    <property type="project" value="UniProtKB-KW"/>
</dbReference>
<dbReference type="Pfam" id="PF00975">
    <property type="entry name" value="Thioesterase"/>
    <property type="match status" value="1"/>
</dbReference>
<organism evidence="4 5">
    <name type="scientific">Streptomyces phaeolivaceus</name>
    <dbReference type="NCBI Taxonomy" id="2653200"/>
    <lineage>
        <taxon>Bacteria</taxon>
        <taxon>Bacillati</taxon>
        <taxon>Actinomycetota</taxon>
        <taxon>Actinomycetes</taxon>
        <taxon>Kitasatosporales</taxon>
        <taxon>Streptomycetaceae</taxon>
        <taxon>Streptomyces</taxon>
    </lineage>
</organism>
<dbReference type="SUPFAM" id="SSF53474">
    <property type="entry name" value="alpha/beta-Hydrolases"/>
    <property type="match status" value="1"/>
</dbReference>
<name>A0A5P8K438_9ACTN</name>
<gene>
    <name evidence="4" type="ORF">F9278_17970</name>
</gene>
<evidence type="ECO:0000256" key="1">
    <source>
        <dbReference type="ARBA" id="ARBA00007169"/>
    </source>
</evidence>
<dbReference type="Proteomes" id="UP000327294">
    <property type="component" value="Chromosome"/>
</dbReference>
<comment type="similarity">
    <text evidence="1">Belongs to the thioesterase family.</text>
</comment>
<dbReference type="KEGG" id="sphv:F9278_17970"/>
<sequence length="259" mass="28328">MSTATPVHGRPTPGGRAATDPWIRRFQAAPDAPVRLVCLPHAGGSAALYVPFARALSPLADVLAIQYPGRQDRRVEPGITRLDHLADLVADALAPWADRPLVVFGHSMGALLGYEVTARLESAGTPPRALIASGRRAPSRHRAESVHLRTDEGVVAELRRLGGVDPTFLDDPELRAMILPSVRTDYEAIETYRHPPRPPLSTPLTVLTGDMDPQVTPDEARAWARHTTGTFTLRTFTGGHFYLNEHMPEVREVLRGILM</sequence>
<protein>
    <submittedName>
        <fullName evidence="4">Thioesterase</fullName>
    </submittedName>
</protein>
<reference evidence="4 5" key="1">
    <citation type="submission" date="2019-10" db="EMBL/GenBank/DDBJ databases">
        <title>Streptomyces sp. strain GY16 isolated from leaves of Broussonetia papyrifera.</title>
        <authorList>
            <person name="Mo P."/>
        </authorList>
    </citation>
    <scope>NUCLEOTIDE SEQUENCE [LARGE SCALE GENOMIC DNA]</scope>
    <source>
        <strain evidence="4 5">GY16</strain>
    </source>
</reference>
<dbReference type="Gene3D" id="3.40.50.1820">
    <property type="entry name" value="alpha/beta hydrolase"/>
    <property type="match status" value="1"/>
</dbReference>
<dbReference type="GO" id="GO:0008610">
    <property type="term" value="P:lipid biosynthetic process"/>
    <property type="evidence" value="ECO:0007669"/>
    <property type="project" value="TreeGrafter"/>
</dbReference>
<dbReference type="InterPro" id="IPR012223">
    <property type="entry name" value="TEII"/>
</dbReference>
<keyword evidence="2" id="KW-0378">Hydrolase</keyword>
<keyword evidence="5" id="KW-1185">Reference proteome</keyword>
<accession>A0A5P8K438</accession>
<proteinExistence type="inferred from homology"/>
<dbReference type="EMBL" id="CP045096">
    <property type="protein sequence ID" value="QFQ97796.1"/>
    <property type="molecule type" value="Genomic_DNA"/>
</dbReference>
<evidence type="ECO:0000259" key="3">
    <source>
        <dbReference type="SMART" id="SM00824"/>
    </source>
</evidence>